<evidence type="ECO:0000256" key="4">
    <source>
        <dbReference type="ARBA" id="ARBA00023288"/>
    </source>
</evidence>
<proteinExistence type="inferred from homology"/>
<dbReference type="PROSITE" id="PS51421">
    <property type="entry name" value="RAS"/>
    <property type="match status" value="1"/>
</dbReference>
<dbReference type="GO" id="GO:0005525">
    <property type="term" value="F:GTP binding"/>
    <property type="evidence" value="ECO:0007669"/>
    <property type="project" value="UniProtKB-KW"/>
</dbReference>
<dbReference type="InterPro" id="IPR050209">
    <property type="entry name" value="Rab_GTPases_membrane_traffic"/>
</dbReference>
<dbReference type="PRINTS" id="PR00449">
    <property type="entry name" value="RASTRNSFRMNG"/>
</dbReference>
<dbReference type="Gene3D" id="3.40.50.300">
    <property type="entry name" value="P-loop containing nucleotide triphosphate hydrolases"/>
    <property type="match status" value="1"/>
</dbReference>
<comment type="caution">
    <text evidence="5">The sequence shown here is derived from an EMBL/GenBank/DDBJ whole genome shotgun (WGS) entry which is preliminary data.</text>
</comment>
<dbReference type="SMART" id="SM00173">
    <property type="entry name" value="RAS"/>
    <property type="match status" value="1"/>
</dbReference>
<gene>
    <name evidence="5" type="ORF">SEMRO_130_G062050.1</name>
</gene>
<comment type="similarity">
    <text evidence="1">Belongs to the small GTPase superfamily. Rab family.</text>
</comment>
<dbReference type="OrthoDB" id="5976022at2759"/>
<evidence type="ECO:0000313" key="6">
    <source>
        <dbReference type="Proteomes" id="UP001153069"/>
    </source>
</evidence>
<dbReference type="Pfam" id="PF00071">
    <property type="entry name" value="Ras"/>
    <property type="match status" value="1"/>
</dbReference>
<accession>A0A9N8DFD1</accession>
<dbReference type="InterPro" id="IPR027417">
    <property type="entry name" value="P-loop_NTPase"/>
</dbReference>
<dbReference type="SMART" id="SM00175">
    <property type="entry name" value="RAB"/>
    <property type="match status" value="1"/>
</dbReference>
<keyword evidence="4" id="KW-0449">Lipoprotein</keyword>
<dbReference type="FunFam" id="3.40.50.300:FF:001129">
    <property type="entry name" value="ras-related protein Rab-44 isoform X2"/>
    <property type="match status" value="1"/>
</dbReference>
<sequence length="223" mass="24897">MPFDYLFQVALIGDSSVGKSALMKRIAHNTFDEGGTTTLGVDFCMRTVKLEGGKVAKVKICDTAGQERFRALTRTFYKRADAIMLVYDITDKESFENLTTWIRDVHEHAPQSVQVVIVGNKADLSNSRAIPRADAKYFAAELGLSAVELSAKSSKNVEETFLTIVKEIARKAERDEELVRKSDREKLVRRSEPAKKRDKVYAPSEMILLGEKTGKSTSSSCCY</sequence>
<dbReference type="PROSITE" id="PS51419">
    <property type="entry name" value="RAB"/>
    <property type="match status" value="1"/>
</dbReference>
<name>A0A9N8DFD1_9STRA</name>
<dbReference type="PANTHER" id="PTHR47979">
    <property type="entry name" value="DRAB11-RELATED"/>
    <property type="match status" value="1"/>
</dbReference>
<dbReference type="InterPro" id="IPR001806">
    <property type="entry name" value="Small_GTPase"/>
</dbReference>
<evidence type="ECO:0000256" key="3">
    <source>
        <dbReference type="ARBA" id="ARBA00023134"/>
    </source>
</evidence>
<dbReference type="Proteomes" id="UP001153069">
    <property type="component" value="Unassembled WGS sequence"/>
</dbReference>
<protein>
    <submittedName>
        <fullName evidence="5">Ras-related protein Rab</fullName>
    </submittedName>
</protein>
<dbReference type="SMART" id="SM00174">
    <property type="entry name" value="RHO"/>
    <property type="match status" value="1"/>
</dbReference>
<keyword evidence="2" id="KW-0547">Nucleotide-binding</keyword>
<dbReference type="CDD" id="cd00154">
    <property type="entry name" value="Rab"/>
    <property type="match status" value="1"/>
</dbReference>
<dbReference type="SUPFAM" id="SSF52540">
    <property type="entry name" value="P-loop containing nucleoside triphosphate hydrolases"/>
    <property type="match status" value="1"/>
</dbReference>
<keyword evidence="6" id="KW-1185">Reference proteome</keyword>
<evidence type="ECO:0000256" key="1">
    <source>
        <dbReference type="ARBA" id="ARBA00006270"/>
    </source>
</evidence>
<dbReference type="InterPro" id="IPR005225">
    <property type="entry name" value="Small_GTP-bd"/>
</dbReference>
<evidence type="ECO:0000256" key="2">
    <source>
        <dbReference type="ARBA" id="ARBA00022741"/>
    </source>
</evidence>
<evidence type="ECO:0000313" key="5">
    <source>
        <dbReference type="EMBL" id="CAB9502217.1"/>
    </source>
</evidence>
<dbReference type="EMBL" id="CAICTM010000129">
    <property type="protein sequence ID" value="CAB9502217.1"/>
    <property type="molecule type" value="Genomic_DNA"/>
</dbReference>
<reference evidence="5" key="1">
    <citation type="submission" date="2020-06" db="EMBL/GenBank/DDBJ databases">
        <authorList>
            <consortium name="Plant Systems Biology data submission"/>
        </authorList>
    </citation>
    <scope>NUCLEOTIDE SEQUENCE</scope>
    <source>
        <strain evidence="5">D6</strain>
    </source>
</reference>
<dbReference type="NCBIfam" id="TIGR00231">
    <property type="entry name" value="small_GTP"/>
    <property type="match status" value="1"/>
</dbReference>
<dbReference type="AlphaFoldDB" id="A0A9N8DFD1"/>
<dbReference type="GO" id="GO:0003924">
    <property type="term" value="F:GTPase activity"/>
    <property type="evidence" value="ECO:0007669"/>
    <property type="project" value="InterPro"/>
</dbReference>
<organism evidence="5 6">
    <name type="scientific">Seminavis robusta</name>
    <dbReference type="NCBI Taxonomy" id="568900"/>
    <lineage>
        <taxon>Eukaryota</taxon>
        <taxon>Sar</taxon>
        <taxon>Stramenopiles</taxon>
        <taxon>Ochrophyta</taxon>
        <taxon>Bacillariophyta</taxon>
        <taxon>Bacillariophyceae</taxon>
        <taxon>Bacillariophycidae</taxon>
        <taxon>Naviculales</taxon>
        <taxon>Naviculaceae</taxon>
        <taxon>Seminavis</taxon>
    </lineage>
</organism>
<keyword evidence="3" id="KW-0342">GTP-binding</keyword>
<dbReference type="SMART" id="SM00176">
    <property type="entry name" value="RAN"/>
    <property type="match status" value="1"/>
</dbReference>